<accession>A0ABP6XR18</accession>
<dbReference type="EMBL" id="BAAAZN010000016">
    <property type="protein sequence ID" value="GAA3571211.1"/>
    <property type="molecule type" value="Genomic_DNA"/>
</dbReference>
<protein>
    <recommendedName>
        <fullName evidence="1">Colicin D immunity protein domain-containing protein</fullName>
    </recommendedName>
</protein>
<feature type="domain" description="Colicin D immunity protein" evidence="1">
    <location>
        <begin position="14"/>
        <end position="85"/>
    </location>
</feature>
<organism evidence="2 3">
    <name type="scientific">Amycolatopsis ultiminotia</name>
    <dbReference type="NCBI Taxonomy" id="543629"/>
    <lineage>
        <taxon>Bacteria</taxon>
        <taxon>Bacillati</taxon>
        <taxon>Actinomycetota</taxon>
        <taxon>Actinomycetes</taxon>
        <taxon>Pseudonocardiales</taxon>
        <taxon>Pseudonocardiaceae</taxon>
        <taxon>Amycolatopsis</taxon>
    </lineage>
</organism>
<dbReference type="Proteomes" id="UP001500689">
    <property type="component" value="Unassembled WGS sequence"/>
</dbReference>
<dbReference type="InterPro" id="IPR015287">
    <property type="entry name" value="Colicin_D_immunity_dom"/>
</dbReference>
<proteinExistence type="predicted"/>
<evidence type="ECO:0000313" key="2">
    <source>
        <dbReference type="EMBL" id="GAA3571211.1"/>
    </source>
</evidence>
<reference evidence="3" key="1">
    <citation type="journal article" date="2019" name="Int. J. Syst. Evol. Microbiol.">
        <title>The Global Catalogue of Microorganisms (GCM) 10K type strain sequencing project: providing services to taxonomists for standard genome sequencing and annotation.</title>
        <authorList>
            <consortium name="The Broad Institute Genomics Platform"/>
            <consortium name="The Broad Institute Genome Sequencing Center for Infectious Disease"/>
            <person name="Wu L."/>
            <person name="Ma J."/>
        </authorList>
    </citation>
    <scope>NUCLEOTIDE SEQUENCE [LARGE SCALE GENOMIC DNA]</scope>
    <source>
        <strain evidence="3">JCM 16898</strain>
    </source>
</reference>
<name>A0ABP6XR18_9PSEU</name>
<evidence type="ECO:0000313" key="3">
    <source>
        <dbReference type="Proteomes" id="UP001500689"/>
    </source>
</evidence>
<dbReference type="Pfam" id="PF09204">
    <property type="entry name" value="Colicin_immun"/>
    <property type="match status" value="1"/>
</dbReference>
<dbReference type="RefSeq" id="WP_344866571.1">
    <property type="nucleotide sequence ID" value="NZ_BAAAZN010000016.1"/>
</dbReference>
<gene>
    <name evidence="2" type="ORF">GCM10022222_64170</name>
</gene>
<evidence type="ECO:0000259" key="1">
    <source>
        <dbReference type="Pfam" id="PF09204"/>
    </source>
</evidence>
<sequence>MSTSAENKRDAADYGTLIGRFVDHTIDAGQFEQQYLDLMKNNEALHPDDVLAILDELVSEVDEYFVSPEALPAERRDLDEVLRQHTAAAPARLRRLGVLG</sequence>
<keyword evidence="3" id="KW-1185">Reference proteome</keyword>
<comment type="caution">
    <text evidence="2">The sequence shown here is derived from an EMBL/GenBank/DDBJ whole genome shotgun (WGS) entry which is preliminary data.</text>
</comment>